<feature type="region of interest" description="Disordered" evidence="2">
    <location>
        <begin position="193"/>
        <end position="212"/>
    </location>
</feature>
<protein>
    <submittedName>
        <fullName evidence="3">Uncharacterized protein</fullName>
    </submittedName>
</protein>
<name>A0ABQ9IW20_9CUCU</name>
<proteinExistence type="predicted"/>
<feature type="coiled-coil region" evidence="1">
    <location>
        <begin position="363"/>
        <end position="390"/>
    </location>
</feature>
<gene>
    <name evidence="3" type="ORF">NQ317_018305</name>
</gene>
<organism evidence="3 4">
    <name type="scientific">Molorchus minor</name>
    <dbReference type="NCBI Taxonomy" id="1323400"/>
    <lineage>
        <taxon>Eukaryota</taxon>
        <taxon>Metazoa</taxon>
        <taxon>Ecdysozoa</taxon>
        <taxon>Arthropoda</taxon>
        <taxon>Hexapoda</taxon>
        <taxon>Insecta</taxon>
        <taxon>Pterygota</taxon>
        <taxon>Neoptera</taxon>
        <taxon>Endopterygota</taxon>
        <taxon>Coleoptera</taxon>
        <taxon>Polyphaga</taxon>
        <taxon>Cucujiformia</taxon>
        <taxon>Chrysomeloidea</taxon>
        <taxon>Cerambycidae</taxon>
        <taxon>Lamiinae</taxon>
        <taxon>Monochamini</taxon>
        <taxon>Molorchus</taxon>
    </lineage>
</organism>
<comment type="caution">
    <text evidence="3">The sequence shown here is derived from an EMBL/GenBank/DDBJ whole genome shotgun (WGS) entry which is preliminary data.</text>
</comment>
<dbReference type="PANTHER" id="PTHR12156">
    <property type="entry name" value="PLECKSTRIN HOMOLOGY-LIKE DOMAIN, FAMILY B, MEMBER 3"/>
    <property type="match status" value="1"/>
</dbReference>
<dbReference type="EMBL" id="JAPWTJ010002186">
    <property type="protein sequence ID" value="KAJ8967448.1"/>
    <property type="molecule type" value="Genomic_DNA"/>
</dbReference>
<dbReference type="InterPro" id="IPR052212">
    <property type="entry name" value="PH-like_domain"/>
</dbReference>
<evidence type="ECO:0000256" key="2">
    <source>
        <dbReference type="SAM" id="MobiDB-lite"/>
    </source>
</evidence>
<reference evidence="3" key="1">
    <citation type="journal article" date="2023" name="Insect Mol. Biol.">
        <title>Genome sequencing provides insights into the evolution of gene families encoding plant cell wall-degrading enzymes in longhorned beetles.</title>
        <authorList>
            <person name="Shin N.R."/>
            <person name="Okamura Y."/>
            <person name="Kirsch R."/>
            <person name="Pauchet Y."/>
        </authorList>
    </citation>
    <scope>NUCLEOTIDE SEQUENCE</scope>
    <source>
        <strain evidence="3">MMC_N1</strain>
    </source>
</reference>
<keyword evidence="4" id="KW-1185">Reference proteome</keyword>
<dbReference type="PANTHER" id="PTHR12156:SF5">
    <property type="entry name" value="FI18040P1"/>
    <property type="match status" value="1"/>
</dbReference>
<evidence type="ECO:0000256" key="1">
    <source>
        <dbReference type="SAM" id="Coils"/>
    </source>
</evidence>
<sequence>MELERALISGEHKSKLLDLEKLETKKQKMQRRAQRIEESMCDCQMKQEEDQQECKKKLKLAQENMLLVEEKLASTNKASADYERVFEEYLHAQEQLDNERKTFEDLEFHHLEEEADWLASREELQREILDLTKRIEILEAQINDLEQQKLDTSRTNTNEFKMIEKQKMECLVRLEEIRNRLKSIDNELLMYSNEESEQEISSDTDSDKSKELDKQLSNMSLNKMSNLSCSIIVSNSKIPSDHMYNMSQSFNEKLLHEKSILENGIDLFKNLFTCSTDLLKNLSKVAEDWATLRVRACVDQRGAVRLSGPVCPKKKFPSQDDIDRISKVTSSAPINIDEGHGFLGRKTIESLKEIERNRHLHLCQQGSQVIEQERQRVEALKQRVQQEKVLGI</sequence>
<feature type="non-terminal residue" evidence="3">
    <location>
        <position position="392"/>
    </location>
</feature>
<feature type="compositionally biased region" description="Acidic residues" evidence="2">
    <location>
        <begin position="194"/>
        <end position="204"/>
    </location>
</feature>
<dbReference type="Proteomes" id="UP001162164">
    <property type="component" value="Unassembled WGS sequence"/>
</dbReference>
<evidence type="ECO:0000313" key="3">
    <source>
        <dbReference type="EMBL" id="KAJ8967448.1"/>
    </source>
</evidence>
<feature type="coiled-coil region" evidence="1">
    <location>
        <begin position="12"/>
        <end position="39"/>
    </location>
</feature>
<keyword evidence="1" id="KW-0175">Coiled coil</keyword>
<accession>A0ABQ9IW20</accession>
<evidence type="ECO:0000313" key="4">
    <source>
        <dbReference type="Proteomes" id="UP001162164"/>
    </source>
</evidence>